<organism evidence="5">
    <name type="scientific">Amblyomma cajennense</name>
    <name type="common">Cayenne tick</name>
    <name type="synonym">Acarus cajennensis</name>
    <dbReference type="NCBI Taxonomy" id="34607"/>
    <lineage>
        <taxon>Eukaryota</taxon>
        <taxon>Metazoa</taxon>
        <taxon>Ecdysozoa</taxon>
        <taxon>Arthropoda</taxon>
        <taxon>Chelicerata</taxon>
        <taxon>Arachnida</taxon>
        <taxon>Acari</taxon>
        <taxon>Parasitiformes</taxon>
        <taxon>Ixodida</taxon>
        <taxon>Ixodoidea</taxon>
        <taxon>Ixodidae</taxon>
        <taxon>Amblyomminae</taxon>
        <taxon>Amblyomma</taxon>
    </lineage>
</organism>
<accession>A0A023FSJ3</accession>
<dbReference type="SMART" id="SM01318">
    <property type="entry name" value="SVWC"/>
    <property type="match status" value="1"/>
</dbReference>
<evidence type="ECO:0000256" key="1">
    <source>
        <dbReference type="ARBA" id="ARBA00004613"/>
    </source>
</evidence>
<dbReference type="GO" id="GO:0005576">
    <property type="term" value="C:extracellular region"/>
    <property type="evidence" value="ECO:0007669"/>
    <property type="project" value="UniProtKB-SubCell"/>
</dbReference>
<reference evidence="5" key="1">
    <citation type="submission" date="2014-03" db="EMBL/GenBank/DDBJ databases">
        <title>The sialotranscriptome of Amblyomma triste, Amblyomma parvum and Amblyomma cajennense ticks, uncovered by 454-based RNA-seq.</title>
        <authorList>
            <person name="Garcia G.R."/>
            <person name="Gardinassi L.G."/>
            <person name="Ribeiro J.M."/>
            <person name="Anatriello E."/>
            <person name="Ferreira B.R."/>
            <person name="Moreira H.N."/>
            <person name="Mafra C."/>
            <person name="Olegario M.M."/>
            <person name="Szabo P.J."/>
            <person name="Miranda-Santos I.K."/>
            <person name="Maruyama S.R."/>
        </authorList>
    </citation>
    <scope>NUCLEOTIDE SEQUENCE</scope>
    <source>
        <strain evidence="5">Uberlandia</strain>
        <tissue evidence="5">Salivary glands</tissue>
    </source>
</reference>
<dbReference type="InterPro" id="IPR029277">
    <property type="entry name" value="SVWC_dom"/>
</dbReference>
<sequence>MPATIIKFLLAAIMLTECVVLAEDEDNTDPFEFFNGTCYYRGYVLRQGETVALKDPCEKWKCNAKHKRLIIYGCALPTRGDSCVPYNAGRIQWPYCCSYPYVC</sequence>
<evidence type="ECO:0000259" key="4">
    <source>
        <dbReference type="SMART" id="SM01318"/>
    </source>
</evidence>
<feature type="chain" id="PRO_5001517427" description="Single domain-containing protein" evidence="3">
    <location>
        <begin position="23"/>
        <end position="103"/>
    </location>
</feature>
<dbReference type="Pfam" id="PF15430">
    <property type="entry name" value="SVWC"/>
    <property type="match status" value="1"/>
</dbReference>
<evidence type="ECO:0000256" key="2">
    <source>
        <dbReference type="ARBA" id="ARBA00022525"/>
    </source>
</evidence>
<comment type="subcellular location">
    <subcellularLocation>
        <location evidence="1">Secreted</location>
    </subcellularLocation>
</comment>
<dbReference type="EMBL" id="GBBK01000769">
    <property type="protein sequence ID" value="JAC23713.1"/>
    <property type="molecule type" value="mRNA"/>
</dbReference>
<evidence type="ECO:0000313" key="5">
    <source>
        <dbReference type="EMBL" id="JAC23713.1"/>
    </source>
</evidence>
<feature type="signal peptide" evidence="3">
    <location>
        <begin position="1"/>
        <end position="22"/>
    </location>
</feature>
<name>A0A023FSJ3_AMBCJ</name>
<protein>
    <recommendedName>
        <fullName evidence="4">Single domain-containing protein</fullName>
    </recommendedName>
</protein>
<feature type="domain" description="Single" evidence="4">
    <location>
        <begin position="38"/>
        <end position="103"/>
    </location>
</feature>
<evidence type="ECO:0000256" key="3">
    <source>
        <dbReference type="SAM" id="SignalP"/>
    </source>
</evidence>
<keyword evidence="2" id="KW-0964">Secreted</keyword>
<keyword evidence="3" id="KW-0732">Signal</keyword>
<proteinExistence type="evidence at transcript level"/>
<dbReference type="AlphaFoldDB" id="A0A023FSJ3"/>